<evidence type="ECO:0000256" key="1">
    <source>
        <dbReference type="ARBA" id="ARBA00022729"/>
    </source>
</evidence>
<protein>
    <submittedName>
        <fullName evidence="4">DUF4352 domain-containing protein</fullName>
    </submittedName>
</protein>
<dbReference type="Pfam" id="PF11611">
    <property type="entry name" value="DUF4352"/>
    <property type="match status" value="1"/>
</dbReference>
<proteinExistence type="predicted"/>
<dbReference type="Proteomes" id="UP001597277">
    <property type="component" value="Unassembled WGS sequence"/>
</dbReference>
<keyword evidence="1" id="KW-0732">Signal</keyword>
<evidence type="ECO:0000259" key="3">
    <source>
        <dbReference type="Pfam" id="PF11611"/>
    </source>
</evidence>
<organism evidence="4 5">
    <name type="scientific">Georgenia deserti</name>
    <dbReference type="NCBI Taxonomy" id="2093781"/>
    <lineage>
        <taxon>Bacteria</taxon>
        <taxon>Bacillati</taxon>
        <taxon>Actinomycetota</taxon>
        <taxon>Actinomycetes</taxon>
        <taxon>Micrococcales</taxon>
        <taxon>Bogoriellaceae</taxon>
        <taxon>Georgenia</taxon>
    </lineage>
</organism>
<evidence type="ECO:0000256" key="2">
    <source>
        <dbReference type="SAM" id="MobiDB-lite"/>
    </source>
</evidence>
<name>A0ABW4L4A5_9MICO</name>
<feature type="region of interest" description="Disordered" evidence="2">
    <location>
        <begin position="1"/>
        <end position="77"/>
    </location>
</feature>
<feature type="compositionally biased region" description="Pro residues" evidence="2">
    <location>
        <begin position="126"/>
        <end position="139"/>
    </location>
</feature>
<dbReference type="EMBL" id="JBHUEE010000005">
    <property type="protein sequence ID" value="MFD1718283.1"/>
    <property type="molecule type" value="Genomic_DNA"/>
</dbReference>
<feature type="compositionally biased region" description="Low complexity" evidence="2">
    <location>
        <begin position="110"/>
        <end position="125"/>
    </location>
</feature>
<gene>
    <name evidence="4" type="ORF">ACFSE6_10585</name>
</gene>
<dbReference type="Gene3D" id="2.60.40.1240">
    <property type="match status" value="2"/>
</dbReference>
<evidence type="ECO:0000313" key="5">
    <source>
        <dbReference type="Proteomes" id="UP001597277"/>
    </source>
</evidence>
<evidence type="ECO:0000313" key="4">
    <source>
        <dbReference type="EMBL" id="MFD1718283.1"/>
    </source>
</evidence>
<dbReference type="InterPro" id="IPR029050">
    <property type="entry name" value="Immunoprotect_excell_Ig-like"/>
</dbReference>
<dbReference type="InterPro" id="IPR029051">
    <property type="entry name" value="DUF4352"/>
</dbReference>
<keyword evidence="5" id="KW-1185">Reference proteome</keyword>
<feature type="domain" description="DUF4352" evidence="3">
    <location>
        <begin position="306"/>
        <end position="427"/>
    </location>
</feature>
<dbReference type="RefSeq" id="WP_388006269.1">
    <property type="nucleotide sequence ID" value="NZ_JBHUEE010000005.1"/>
</dbReference>
<comment type="caution">
    <text evidence="4">The sequence shown here is derived from an EMBL/GenBank/DDBJ whole genome shotgun (WGS) entry which is preliminary data.</text>
</comment>
<feature type="compositionally biased region" description="Low complexity" evidence="2">
    <location>
        <begin position="39"/>
        <end position="61"/>
    </location>
</feature>
<accession>A0ABW4L4A5</accession>
<sequence>MSGGHDGADGETGSDGDYGHRLGDYSRAPGPSGSDAFTPYADIAGAPPAGAAGGSPDTASAEEPQSREPAPTFGRPRWRRGLVVGGLVALVLGGIITDALDSGKDETRVPSSAPSGEESASSSPSSPSPSSPSPSPSGSPAPSQGASDVATSVVGLEEPVRHGSIVFEVLEVEAGLDEVELVHDDVRRTDPMGQYVYVRAVATNTGTEEDFVDVADDLVDADGRLNTTIDVHLEGRPPLSQGIRPGESAEVEMIFDIDADATPAGLILYNLYDATGGASVDLADGDMPDVLPEPDKPTDDVHGVRGETVRADEFEWTVTGVETGIESVEFDDHGVGLGQDEIEADGQFILVHLTLTNVSTHGDWLDLDQVDVVDDAGDAHHARYNVLSSLSSDNLFAYVNPGNTFDTTVRFDIPKDAAPARVRFGTNDGDATDGDPDQGRVVIDLG</sequence>
<feature type="region of interest" description="Disordered" evidence="2">
    <location>
        <begin position="101"/>
        <end position="150"/>
    </location>
</feature>
<reference evidence="5" key="1">
    <citation type="journal article" date="2019" name="Int. J. Syst. Evol. Microbiol.">
        <title>The Global Catalogue of Microorganisms (GCM) 10K type strain sequencing project: providing services to taxonomists for standard genome sequencing and annotation.</title>
        <authorList>
            <consortium name="The Broad Institute Genomics Platform"/>
            <consortium name="The Broad Institute Genome Sequencing Center for Infectious Disease"/>
            <person name="Wu L."/>
            <person name="Ma J."/>
        </authorList>
    </citation>
    <scope>NUCLEOTIDE SEQUENCE [LARGE SCALE GENOMIC DNA]</scope>
    <source>
        <strain evidence="5">JCM 17130</strain>
    </source>
</reference>